<evidence type="ECO:0000256" key="7">
    <source>
        <dbReference type="ARBA" id="ARBA00023242"/>
    </source>
</evidence>
<dbReference type="Gene3D" id="1.10.20.10">
    <property type="entry name" value="Histone, subunit A"/>
    <property type="match status" value="1"/>
</dbReference>
<organism evidence="12">
    <name type="scientific">Cuscuta europaea</name>
    <name type="common">European dodder</name>
    <dbReference type="NCBI Taxonomy" id="41803"/>
    <lineage>
        <taxon>Eukaryota</taxon>
        <taxon>Viridiplantae</taxon>
        <taxon>Streptophyta</taxon>
        <taxon>Embryophyta</taxon>
        <taxon>Tracheophyta</taxon>
        <taxon>Spermatophyta</taxon>
        <taxon>Magnoliopsida</taxon>
        <taxon>eudicotyledons</taxon>
        <taxon>Gunneridae</taxon>
        <taxon>Pentapetalae</taxon>
        <taxon>asterids</taxon>
        <taxon>lamiids</taxon>
        <taxon>Solanales</taxon>
        <taxon>Convolvulaceae</taxon>
        <taxon>Cuscuteae</taxon>
        <taxon>Cuscuta</taxon>
        <taxon>Cuscuta subgen. Cuscuta</taxon>
    </lineage>
</organism>
<dbReference type="SMART" id="SM00428">
    <property type="entry name" value="H3"/>
    <property type="match status" value="1"/>
</dbReference>
<evidence type="ECO:0000256" key="8">
    <source>
        <dbReference type="ARBA" id="ARBA00023269"/>
    </source>
</evidence>
<evidence type="ECO:0000256" key="2">
    <source>
        <dbReference type="ARBA" id="ARBA00004286"/>
    </source>
</evidence>
<dbReference type="AlphaFoldDB" id="A0A6B9HBA2"/>
<name>A0A6B9HBA2_CUSEU</name>
<evidence type="ECO:0000256" key="4">
    <source>
        <dbReference type="ARBA" id="ARBA00022454"/>
    </source>
</evidence>
<evidence type="ECO:0000313" key="11">
    <source>
        <dbReference type="EMBL" id="CAH9088609.1"/>
    </source>
</evidence>
<dbReference type="PANTHER" id="PTHR45810:SF1">
    <property type="entry name" value="HISTONE H3-LIKE CENTROMERIC PROTEIN A"/>
    <property type="match status" value="1"/>
</dbReference>
<reference evidence="11" key="2">
    <citation type="submission" date="2022-07" db="EMBL/GenBank/DDBJ databases">
        <authorList>
            <person name="Macas J."/>
            <person name="Novak P."/>
            <person name="Neumann P."/>
        </authorList>
    </citation>
    <scope>NUCLEOTIDE SEQUENCE</scope>
</reference>
<dbReference type="InterPro" id="IPR009072">
    <property type="entry name" value="Histone-fold"/>
</dbReference>
<dbReference type="SMR" id="A0A6B9HBA2"/>
<dbReference type="SUPFAM" id="SSF47113">
    <property type="entry name" value="Histone-fold"/>
    <property type="match status" value="1"/>
</dbReference>
<evidence type="ECO:0000256" key="1">
    <source>
        <dbReference type="ARBA" id="ARBA00004123"/>
    </source>
</evidence>
<keyword evidence="7" id="KW-0539">Nucleus</keyword>
<dbReference type="PANTHER" id="PTHR45810">
    <property type="entry name" value="HISTONE H3.2"/>
    <property type="match status" value="1"/>
</dbReference>
<keyword evidence="8" id="KW-0544">Nucleosome core</keyword>
<feature type="region of interest" description="Disordered" evidence="9">
    <location>
        <begin position="1"/>
        <end position="53"/>
    </location>
</feature>
<comment type="similarity">
    <text evidence="3">Belongs to the histone H3 family.</text>
</comment>
<evidence type="ECO:0000256" key="9">
    <source>
        <dbReference type="SAM" id="MobiDB-lite"/>
    </source>
</evidence>
<dbReference type="GO" id="GO:0005634">
    <property type="term" value="C:nucleus"/>
    <property type="evidence" value="ECO:0007669"/>
    <property type="project" value="UniProtKB-SubCell"/>
</dbReference>
<comment type="subcellular location">
    <subcellularLocation>
        <location evidence="2">Chromosome</location>
    </subcellularLocation>
    <subcellularLocation>
        <location evidence="1">Nucleus</location>
    </subcellularLocation>
</comment>
<dbReference type="InterPro" id="IPR000164">
    <property type="entry name" value="Histone_H3/CENP-A"/>
</dbReference>
<keyword evidence="5" id="KW-0007">Acetylation</keyword>
<accession>A0A6B9HBA2</accession>
<dbReference type="GO" id="GO:0003677">
    <property type="term" value="F:DNA binding"/>
    <property type="evidence" value="ECO:0007669"/>
    <property type="project" value="UniProtKB-KW"/>
</dbReference>
<evidence type="ECO:0000256" key="3">
    <source>
        <dbReference type="ARBA" id="ARBA00010343"/>
    </source>
</evidence>
<evidence type="ECO:0000313" key="12">
    <source>
        <dbReference type="EMBL" id="QGY64360.1"/>
    </source>
</evidence>
<keyword evidence="13" id="KW-1185">Reference proteome</keyword>
<proteinExistence type="evidence at transcript level"/>
<evidence type="ECO:0000256" key="5">
    <source>
        <dbReference type="ARBA" id="ARBA00022990"/>
    </source>
</evidence>
<dbReference type="GO" id="GO:0000786">
    <property type="term" value="C:nucleosome"/>
    <property type="evidence" value="ECO:0007669"/>
    <property type="project" value="UniProtKB-KW"/>
</dbReference>
<dbReference type="GO" id="GO:0030527">
    <property type="term" value="F:structural constituent of chromatin"/>
    <property type="evidence" value="ECO:0007669"/>
    <property type="project" value="InterPro"/>
</dbReference>
<dbReference type="Pfam" id="PF00125">
    <property type="entry name" value="Histone"/>
    <property type="match status" value="1"/>
</dbReference>
<sequence>MARSKQKVAAAKRGAGVIASTPKGKPTESNKRRNSKSSSAPTGAVTHKPRRFKPGTVALREIRKIQKSCKLLVPAAPFARLVKELSIFYAPHVTRWQAEAMQALQEAAEEYLVLLLEEAQLCALHAKRITLMKIDFQLARRITGKGRPK</sequence>
<dbReference type="OrthoDB" id="842664at2759"/>
<keyword evidence="4" id="KW-0158">Chromosome</keyword>
<evidence type="ECO:0000313" key="13">
    <source>
        <dbReference type="Proteomes" id="UP001152484"/>
    </source>
</evidence>
<reference evidence="12" key="1">
    <citation type="submission" date="2019-10" db="EMBL/GenBank/DDBJ databases">
        <title>Mitotic spindle attachment to the holocentric chromosomes of Cuscuta europaea does not correlate with the distribution of CENH3 chromatin.</title>
        <authorList>
            <person name="Oliveira L."/>
            <person name="Neumann P."/>
            <person name="Jang T.-S."/>
            <person name="Klemme S."/>
            <person name="Schubert V."/>
            <person name="Koblizkova A."/>
            <person name="Houben A."/>
            <person name="Macas J."/>
        </authorList>
    </citation>
    <scope>NUCLEOTIDE SEQUENCE</scope>
</reference>
<gene>
    <name evidence="12" type="primary">CENH3</name>
    <name evidence="11" type="ORF">CEURO_LOCUS10591</name>
</gene>
<feature type="domain" description="Core Histone H2A/H2B/H3" evidence="10">
    <location>
        <begin position="54"/>
        <end position="142"/>
    </location>
</feature>
<dbReference type="Proteomes" id="UP001152484">
    <property type="component" value="Unassembled WGS sequence"/>
</dbReference>
<dbReference type="FunFam" id="1.10.20.10:FF:000085">
    <property type="entry name" value="Histone H3.2"/>
    <property type="match status" value="1"/>
</dbReference>
<dbReference type="GO" id="GO:0046982">
    <property type="term" value="F:protein heterodimerization activity"/>
    <property type="evidence" value="ECO:0007669"/>
    <property type="project" value="InterPro"/>
</dbReference>
<evidence type="ECO:0000259" key="10">
    <source>
        <dbReference type="Pfam" id="PF00125"/>
    </source>
</evidence>
<dbReference type="CDD" id="cd22911">
    <property type="entry name" value="HFD_H3"/>
    <property type="match status" value="1"/>
</dbReference>
<dbReference type="EMBL" id="CAMAPE010000019">
    <property type="protein sequence ID" value="CAH9088609.1"/>
    <property type="molecule type" value="Genomic_DNA"/>
</dbReference>
<protein>
    <submittedName>
        <fullName evidence="12">Histone H3-like centromeric protein 2</fullName>
    </submittedName>
</protein>
<dbReference type="EMBL" id="MN625521">
    <property type="protein sequence ID" value="QGY64360.1"/>
    <property type="molecule type" value="mRNA"/>
</dbReference>
<dbReference type="InterPro" id="IPR007125">
    <property type="entry name" value="H2A/H2B/H3"/>
</dbReference>
<evidence type="ECO:0000256" key="6">
    <source>
        <dbReference type="ARBA" id="ARBA00023125"/>
    </source>
</evidence>
<keyword evidence="6" id="KW-0238">DNA-binding</keyword>